<dbReference type="SUPFAM" id="SSF52833">
    <property type="entry name" value="Thioredoxin-like"/>
    <property type="match status" value="1"/>
</dbReference>
<keyword evidence="3" id="KW-0479">Metal-binding</keyword>
<keyword evidence="7" id="KW-0520">NAD</keyword>
<evidence type="ECO:0000256" key="5">
    <source>
        <dbReference type="ARBA" id="ARBA00023004"/>
    </source>
</evidence>
<dbReference type="EC" id="1.6.5.3" evidence="9"/>
<keyword evidence="9" id="KW-0560">Oxidoreductase</keyword>
<dbReference type="InterPro" id="IPR002023">
    <property type="entry name" value="NuoE-like"/>
</dbReference>
<accession>A0A3B1CWD9</accession>
<organism evidence="9">
    <name type="scientific">hydrothermal vent metagenome</name>
    <dbReference type="NCBI Taxonomy" id="652676"/>
    <lineage>
        <taxon>unclassified sequences</taxon>
        <taxon>metagenomes</taxon>
        <taxon>ecological metagenomes</taxon>
    </lineage>
</organism>
<dbReference type="GO" id="GO:0098662">
    <property type="term" value="P:inorganic cation transmembrane transport"/>
    <property type="evidence" value="ECO:0007669"/>
    <property type="project" value="UniProtKB-ARBA"/>
</dbReference>
<evidence type="ECO:0000256" key="7">
    <source>
        <dbReference type="ARBA" id="ARBA00023027"/>
    </source>
</evidence>
<dbReference type="GO" id="GO:1902494">
    <property type="term" value="C:catalytic complex"/>
    <property type="evidence" value="ECO:0007669"/>
    <property type="project" value="UniProtKB-ARBA"/>
</dbReference>
<dbReference type="EMBL" id="UOGF01000096">
    <property type="protein sequence ID" value="VAX32742.1"/>
    <property type="molecule type" value="Genomic_DNA"/>
</dbReference>
<dbReference type="NCBIfam" id="TIGR01958">
    <property type="entry name" value="nuoE_fam"/>
    <property type="match status" value="1"/>
</dbReference>
<evidence type="ECO:0000256" key="8">
    <source>
        <dbReference type="ARBA" id="ARBA00034078"/>
    </source>
</evidence>
<dbReference type="GO" id="GO:0098796">
    <property type="term" value="C:membrane protein complex"/>
    <property type="evidence" value="ECO:0007669"/>
    <property type="project" value="UniProtKB-ARBA"/>
</dbReference>
<keyword evidence="2" id="KW-0001">2Fe-2S</keyword>
<dbReference type="PANTHER" id="PTHR10371:SF3">
    <property type="entry name" value="NADH DEHYDROGENASE [UBIQUINONE] FLAVOPROTEIN 2, MITOCHONDRIAL"/>
    <property type="match status" value="1"/>
</dbReference>
<dbReference type="GO" id="GO:0031090">
    <property type="term" value="C:organelle membrane"/>
    <property type="evidence" value="ECO:0007669"/>
    <property type="project" value="UniProtKB-ARBA"/>
</dbReference>
<dbReference type="GO" id="GO:0003954">
    <property type="term" value="F:NADH dehydrogenase activity"/>
    <property type="evidence" value="ECO:0007669"/>
    <property type="project" value="TreeGrafter"/>
</dbReference>
<comment type="cofactor">
    <cofactor evidence="8">
        <name>[2Fe-2S] cluster</name>
        <dbReference type="ChEBI" id="CHEBI:190135"/>
    </cofactor>
</comment>
<dbReference type="InterPro" id="IPR042128">
    <property type="entry name" value="NuoE_dom"/>
</dbReference>
<evidence type="ECO:0000256" key="1">
    <source>
        <dbReference type="ARBA" id="ARBA00010643"/>
    </source>
</evidence>
<keyword evidence="6" id="KW-0411">Iron-sulfur</keyword>
<protein>
    <submittedName>
        <fullName evidence="9">NADH-ubiquinone oxidoreductase chain E</fullName>
        <ecNumber evidence="9">1.6.5.3</ecNumber>
    </submittedName>
</protein>
<dbReference type="Gene3D" id="1.10.10.1590">
    <property type="entry name" value="NADH-quinone oxidoreductase subunit E"/>
    <property type="match status" value="1"/>
</dbReference>
<proteinExistence type="inferred from homology"/>
<evidence type="ECO:0000313" key="9">
    <source>
        <dbReference type="EMBL" id="VAX32742.1"/>
    </source>
</evidence>
<dbReference type="FunFam" id="3.40.30.10:FF:000022">
    <property type="entry name" value="NADH dehydrogenase flavoprotein 2, mitochondrial"/>
    <property type="match status" value="1"/>
</dbReference>
<dbReference type="GO" id="GO:0031967">
    <property type="term" value="C:organelle envelope"/>
    <property type="evidence" value="ECO:0007669"/>
    <property type="project" value="UniProtKB-ARBA"/>
</dbReference>
<evidence type="ECO:0000256" key="3">
    <source>
        <dbReference type="ARBA" id="ARBA00022723"/>
    </source>
</evidence>
<dbReference type="GO" id="GO:0022804">
    <property type="term" value="F:active transmembrane transporter activity"/>
    <property type="evidence" value="ECO:0007669"/>
    <property type="project" value="UniProtKB-ARBA"/>
</dbReference>
<dbReference type="PIRSF" id="PIRSF000216">
    <property type="entry name" value="NADH_DH_24kDa"/>
    <property type="match status" value="1"/>
</dbReference>
<dbReference type="GO" id="GO:0005739">
    <property type="term" value="C:mitochondrion"/>
    <property type="evidence" value="ECO:0007669"/>
    <property type="project" value="UniProtKB-ARBA"/>
</dbReference>
<dbReference type="NCBIfam" id="NF005722">
    <property type="entry name" value="PRK07539.1-2"/>
    <property type="match status" value="1"/>
</dbReference>
<dbReference type="GO" id="GO:0046872">
    <property type="term" value="F:metal ion binding"/>
    <property type="evidence" value="ECO:0007669"/>
    <property type="project" value="UniProtKB-KW"/>
</dbReference>
<dbReference type="InterPro" id="IPR036249">
    <property type="entry name" value="Thioredoxin-like_sf"/>
</dbReference>
<dbReference type="FunFam" id="1.10.10.1590:FF:000001">
    <property type="entry name" value="NADH-quinone oxidoreductase subunit E"/>
    <property type="match status" value="1"/>
</dbReference>
<dbReference type="AlphaFoldDB" id="A0A3B1CWD9"/>
<evidence type="ECO:0000256" key="2">
    <source>
        <dbReference type="ARBA" id="ARBA00022714"/>
    </source>
</evidence>
<comment type="similarity">
    <text evidence="1">Belongs to the complex I 24 kDa subunit family.</text>
</comment>
<name>A0A3B1CWD9_9ZZZZ</name>
<reference evidence="9" key="1">
    <citation type="submission" date="2018-06" db="EMBL/GenBank/DDBJ databases">
        <authorList>
            <person name="Zhirakovskaya E."/>
        </authorList>
    </citation>
    <scope>NUCLEOTIDE SEQUENCE</scope>
</reference>
<dbReference type="Gene3D" id="3.40.30.10">
    <property type="entry name" value="Glutaredoxin"/>
    <property type="match status" value="1"/>
</dbReference>
<dbReference type="GO" id="GO:0051537">
    <property type="term" value="F:2 iron, 2 sulfur cluster binding"/>
    <property type="evidence" value="ECO:0007669"/>
    <property type="project" value="UniProtKB-KW"/>
</dbReference>
<dbReference type="GO" id="GO:0008324">
    <property type="term" value="F:monoatomic cation transmembrane transporter activity"/>
    <property type="evidence" value="ECO:0007669"/>
    <property type="project" value="UniProtKB-ARBA"/>
</dbReference>
<keyword evidence="9" id="KW-0830">Ubiquinone</keyword>
<dbReference type="Pfam" id="PF01257">
    <property type="entry name" value="2Fe-2S_thioredx"/>
    <property type="match status" value="1"/>
</dbReference>
<keyword evidence="5" id="KW-0408">Iron</keyword>
<keyword evidence="4" id="KW-1278">Translocase</keyword>
<dbReference type="PANTHER" id="PTHR10371">
    <property type="entry name" value="NADH DEHYDROGENASE UBIQUINONE FLAVOPROTEIN 2, MITOCHONDRIAL"/>
    <property type="match status" value="1"/>
</dbReference>
<sequence length="177" mass="19808">MRFKALSKETIGRIKAEFPKYPNRRSLTLPALRIAQEDIGYVSEPAMIDIAELLDLTPIQVYEVATFYSQYNMKPVGKYLIQVCKTLSCSLVGAIPIIEYIQKKLEITIGETSEDGFFTLKVVECLAACGSAPMMQINDRYYEQLTPEKVDQILSDLKTNGKSDLATGPFMLPVLQG</sequence>
<dbReference type="CDD" id="cd03064">
    <property type="entry name" value="TRX_Fd_NuoE"/>
    <property type="match status" value="1"/>
</dbReference>
<dbReference type="InterPro" id="IPR041921">
    <property type="entry name" value="NuoE_N"/>
</dbReference>
<gene>
    <name evidence="9" type="ORF">MNBD_NITROSPIRAE01-1549</name>
</gene>
<evidence type="ECO:0000256" key="4">
    <source>
        <dbReference type="ARBA" id="ARBA00022967"/>
    </source>
</evidence>
<dbReference type="PROSITE" id="PS01099">
    <property type="entry name" value="COMPLEX1_24K"/>
    <property type="match status" value="1"/>
</dbReference>
<dbReference type="GO" id="GO:0022890">
    <property type="term" value="F:inorganic cation transmembrane transporter activity"/>
    <property type="evidence" value="ECO:0007669"/>
    <property type="project" value="UniProtKB-ARBA"/>
</dbReference>
<evidence type="ECO:0000256" key="6">
    <source>
        <dbReference type="ARBA" id="ARBA00023014"/>
    </source>
</evidence>